<dbReference type="Gene3D" id="3.40.50.360">
    <property type="match status" value="1"/>
</dbReference>
<evidence type="ECO:0000256" key="1">
    <source>
        <dbReference type="ARBA" id="ARBA00022630"/>
    </source>
</evidence>
<keyword evidence="1" id="KW-0285">Flavoprotein</keyword>
<proteinExistence type="predicted"/>
<dbReference type="InterPro" id="IPR029039">
    <property type="entry name" value="Flavoprotein-like_sf"/>
</dbReference>
<dbReference type="GO" id="GO:0016491">
    <property type="term" value="F:oxidoreductase activity"/>
    <property type="evidence" value="ECO:0007669"/>
    <property type="project" value="InterPro"/>
</dbReference>
<dbReference type="InterPro" id="IPR005025">
    <property type="entry name" value="FMN_Rdtase-like_dom"/>
</dbReference>
<dbReference type="SUPFAM" id="SSF52218">
    <property type="entry name" value="Flavoproteins"/>
    <property type="match status" value="1"/>
</dbReference>
<accession>A0A7C5PG96</accession>
<dbReference type="PANTHER" id="PTHR43278">
    <property type="entry name" value="NAD(P)H-DEPENDENT FMN-CONTAINING OXIDOREDUCTASE YWQN-RELATED"/>
    <property type="match status" value="1"/>
</dbReference>
<dbReference type="InterPro" id="IPR051796">
    <property type="entry name" value="ISF_SsuE-like"/>
</dbReference>
<dbReference type="PANTHER" id="PTHR43278:SF2">
    <property type="entry name" value="IRON-SULFUR FLAVOPROTEIN"/>
    <property type="match status" value="1"/>
</dbReference>
<comment type="caution">
    <text evidence="4">The sequence shown here is derived from an EMBL/GenBank/DDBJ whole genome shotgun (WGS) entry which is preliminary data.</text>
</comment>
<reference evidence="4" key="1">
    <citation type="journal article" date="2020" name="mSystems">
        <title>Genome- and Community-Level Interaction Insights into Carbon Utilization and Element Cycling Functions of Hydrothermarchaeota in Hydrothermal Sediment.</title>
        <authorList>
            <person name="Zhou Z."/>
            <person name="Liu Y."/>
            <person name="Xu W."/>
            <person name="Pan J."/>
            <person name="Luo Z.H."/>
            <person name="Li M."/>
        </authorList>
    </citation>
    <scope>NUCLEOTIDE SEQUENCE [LARGE SCALE GENOMIC DNA]</scope>
    <source>
        <strain evidence="4">SpSt-1019</strain>
    </source>
</reference>
<evidence type="ECO:0000259" key="3">
    <source>
        <dbReference type="Pfam" id="PF03358"/>
    </source>
</evidence>
<evidence type="ECO:0000256" key="2">
    <source>
        <dbReference type="ARBA" id="ARBA00022643"/>
    </source>
</evidence>
<organism evidence="4">
    <name type="scientific">Thermodesulfobium narugense</name>
    <dbReference type="NCBI Taxonomy" id="184064"/>
    <lineage>
        <taxon>Bacteria</taxon>
        <taxon>Pseudomonadati</taxon>
        <taxon>Thermodesulfobiota</taxon>
        <taxon>Thermodesulfobiia</taxon>
        <taxon>Thermodesulfobiales</taxon>
        <taxon>Thermodesulfobiaceae</taxon>
        <taxon>Thermodesulfobium</taxon>
    </lineage>
</organism>
<dbReference type="EMBL" id="DRUY01000072">
    <property type="protein sequence ID" value="HHI65331.1"/>
    <property type="molecule type" value="Genomic_DNA"/>
</dbReference>
<name>A0A7C5PG96_9BACT</name>
<gene>
    <name evidence="4" type="ORF">ENL70_02120</name>
</gene>
<dbReference type="Pfam" id="PF03358">
    <property type="entry name" value="FMN_red"/>
    <property type="match status" value="1"/>
</dbReference>
<keyword evidence="2" id="KW-0288">FMN</keyword>
<dbReference type="AlphaFoldDB" id="A0A7C5PG96"/>
<protein>
    <submittedName>
        <fullName evidence="4">Flavodoxin family protein</fullName>
    </submittedName>
</protein>
<sequence>MLTNESLVIFNGSPKPGGNTDFLIDRFTACLERRDVVKFVLREMNISPCRGCERCSSNGLCVIKDDMQDVYEKIEAHKYFLFFSPVFFGGVTSILKSAIDRCQPFWAKKNKFNEYFDKNVRKGFIVLIGGTSFVNGYDCAALSIKWLFNVIDVGRKETLYYMNVEKHSDFLNYNVENDFHHIIKFFWGE</sequence>
<evidence type="ECO:0000313" key="4">
    <source>
        <dbReference type="EMBL" id="HHI65331.1"/>
    </source>
</evidence>
<feature type="domain" description="NADPH-dependent FMN reductase-like" evidence="3">
    <location>
        <begin position="7"/>
        <end position="110"/>
    </location>
</feature>